<comment type="caution">
    <text evidence="2">The sequence shown here is derived from an EMBL/GenBank/DDBJ whole genome shotgun (WGS) entry which is preliminary data.</text>
</comment>
<dbReference type="Proteomes" id="UP000327157">
    <property type="component" value="Chromosome 11"/>
</dbReference>
<gene>
    <name evidence="2" type="ORF">D8674_005288</name>
</gene>
<dbReference type="SUPFAM" id="SSF81383">
    <property type="entry name" value="F-box domain"/>
    <property type="match status" value="1"/>
</dbReference>
<reference evidence="2 3" key="3">
    <citation type="submission" date="2019-11" db="EMBL/GenBank/DDBJ databases">
        <title>A de novo genome assembly of a pear dwarfing rootstock.</title>
        <authorList>
            <person name="Wang F."/>
            <person name="Wang J."/>
            <person name="Li S."/>
            <person name="Zhang Y."/>
            <person name="Fang M."/>
            <person name="Ma L."/>
            <person name="Zhao Y."/>
            <person name="Jiang S."/>
        </authorList>
    </citation>
    <scope>NUCLEOTIDE SEQUENCE [LARGE SCALE GENOMIC DNA]</scope>
    <source>
        <strain evidence="2">S2</strain>
        <tissue evidence="2">Leaf</tissue>
    </source>
</reference>
<organism evidence="2 3">
    <name type="scientific">Pyrus ussuriensis x Pyrus communis</name>
    <dbReference type="NCBI Taxonomy" id="2448454"/>
    <lineage>
        <taxon>Eukaryota</taxon>
        <taxon>Viridiplantae</taxon>
        <taxon>Streptophyta</taxon>
        <taxon>Embryophyta</taxon>
        <taxon>Tracheophyta</taxon>
        <taxon>Spermatophyta</taxon>
        <taxon>Magnoliopsida</taxon>
        <taxon>eudicotyledons</taxon>
        <taxon>Gunneridae</taxon>
        <taxon>Pentapetalae</taxon>
        <taxon>rosids</taxon>
        <taxon>fabids</taxon>
        <taxon>Rosales</taxon>
        <taxon>Rosaceae</taxon>
        <taxon>Amygdaloideae</taxon>
        <taxon>Maleae</taxon>
        <taxon>Pyrus</taxon>
    </lineage>
</organism>
<feature type="domain" description="F-box" evidence="1">
    <location>
        <begin position="3"/>
        <end position="53"/>
    </location>
</feature>
<dbReference type="PROSITE" id="PS50181">
    <property type="entry name" value="FBOX"/>
    <property type="match status" value="1"/>
</dbReference>
<dbReference type="Pfam" id="PF24758">
    <property type="entry name" value="LRR_At5g56370"/>
    <property type="match status" value="1"/>
</dbReference>
<name>A0A5N5FVG7_9ROSA</name>
<proteinExistence type="predicted"/>
<evidence type="ECO:0000259" key="1">
    <source>
        <dbReference type="PROSITE" id="PS50181"/>
    </source>
</evidence>
<sequence length="466" mass="53858">MVADRISKLPKELLYGILSLLPAKDVVRTCVLSKGWESIWASVPNLDCEFETLPIVWRDSVSLPDGITWEDEHVSDHVDFMTFVDRVLYFRGNSVVKKFRLHCYCRVEDAPRIDGWIRAAIRRNVVELDLCVQAHRDDYQDDPPLEFPRRVFMCKTLEVLKVKSDFITYAPPTSGCFPSLKVLDIRVDNPEADSMEKFFSCCPVLEDLSLFACVTDGRLWNFKVSAPKLKRLKMTFLTDLYDDNNPKYYISINAPELEQLDIKQDFLSNYSFVNLKSPVKGSVDFYCHLGKLQRHFFERATALLKTFANVKYLSISAHFVAGCLPTFNHLTELKLLVFDCYHWDLLTQLLKKSNNLASLVIEYEEDEECIEDHEELERYSKEDLWSTPESVPICVTGHLKTITIRGLEGYPHVKKVAKCLLNSGKVLTKMTVDNDELYKELMLERGSRTCQVELSKLQRSQRFSIL</sequence>
<dbReference type="Pfam" id="PF08387">
    <property type="entry name" value="FBD"/>
    <property type="match status" value="1"/>
</dbReference>
<dbReference type="InterPro" id="IPR055411">
    <property type="entry name" value="LRR_FXL15/At3g58940/PEG3-like"/>
</dbReference>
<evidence type="ECO:0000313" key="3">
    <source>
        <dbReference type="Proteomes" id="UP000327157"/>
    </source>
</evidence>
<dbReference type="PANTHER" id="PTHR31900">
    <property type="entry name" value="F-BOX/RNI SUPERFAMILY PROTEIN-RELATED"/>
    <property type="match status" value="1"/>
</dbReference>
<dbReference type="CDD" id="cd22160">
    <property type="entry name" value="F-box_AtFBL13-like"/>
    <property type="match status" value="1"/>
</dbReference>
<accession>A0A5N5FVG7</accession>
<keyword evidence="3" id="KW-1185">Reference proteome</keyword>
<reference evidence="3" key="2">
    <citation type="submission" date="2019-10" db="EMBL/GenBank/DDBJ databases">
        <title>A de novo genome assembly of a pear dwarfing rootstock.</title>
        <authorList>
            <person name="Wang F."/>
            <person name="Wang J."/>
            <person name="Li S."/>
            <person name="Zhang Y."/>
            <person name="Fang M."/>
            <person name="Ma L."/>
            <person name="Zhao Y."/>
            <person name="Jiang S."/>
        </authorList>
    </citation>
    <scope>NUCLEOTIDE SEQUENCE [LARGE SCALE GENOMIC DNA]</scope>
</reference>
<dbReference type="PANTHER" id="PTHR31900:SF34">
    <property type="entry name" value="EMB|CAB62440.1-RELATED"/>
    <property type="match status" value="1"/>
</dbReference>
<protein>
    <submittedName>
        <fullName evidence="2">F-box/LRR-repeat protein</fullName>
    </submittedName>
</protein>
<dbReference type="SUPFAM" id="SSF52047">
    <property type="entry name" value="RNI-like"/>
    <property type="match status" value="1"/>
</dbReference>
<dbReference type="Gene3D" id="1.20.1280.50">
    <property type="match status" value="1"/>
</dbReference>
<evidence type="ECO:0000313" key="2">
    <source>
        <dbReference type="EMBL" id="KAB2605571.1"/>
    </source>
</evidence>
<dbReference type="InterPro" id="IPR050232">
    <property type="entry name" value="FBL13/AtMIF1-like"/>
</dbReference>
<dbReference type="InterPro" id="IPR032675">
    <property type="entry name" value="LRR_dom_sf"/>
</dbReference>
<dbReference type="EMBL" id="SMOL01000559">
    <property type="protein sequence ID" value="KAB2605571.1"/>
    <property type="molecule type" value="Genomic_DNA"/>
</dbReference>
<dbReference type="InterPro" id="IPR001810">
    <property type="entry name" value="F-box_dom"/>
</dbReference>
<dbReference type="InterPro" id="IPR006566">
    <property type="entry name" value="FBD"/>
</dbReference>
<dbReference type="InterPro" id="IPR036047">
    <property type="entry name" value="F-box-like_dom_sf"/>
</dbReference>
<dbReference type="OrthoDB" id="1436850at2759"/>
<dbReference type="AlphaFoldDB" id="A0A5N5FVG7"/>
<dbReference type="Gene3D" id="3.80.10.10">
    <property type="entry name" value="Ribonuclease Inhibitor"/>
    <property type="match status" value="1"/>
</dbReference>
<dbReference type="Pfam" id="PF00646">
    <property type="entry name" value="F-box"/>
    <property type="match status" value="1"/>
</dbReference>
<dbReference type="InterPro" id="IPR053781">
    <property type="entry name" value="F-box_AtFBL13-like"/>
</dbReference>
<reference evidence="2 3" key="1">
    <citation type="submission" date="2019-09" db="EMBL/GenBank/DDBJ databases">
        <authorList>
            <person name="Ou C."/>
        </authorList>
    </citation>
    <scope>NUCLEOTIDE SEQUENCE [LARGE SCALE GENOMIC DNA]</scope>
    <source>
        <strain evidence="2">S2</strain>
        <tissue evidence="2">Leaf</tissue>
    </source>
</reference>